<dbReference type="NCBIfam" id="TIGR02786">
    <property type="entry name" value="addB_alphas"/>
    <property type="match status" value="1"/>
</dbReference>
<dbReference type="InterPro" id="IPR011604">
    <property type="entry name" value="PDDEXK-like_dom_sf"/>
</dbReference>
<sequence>MSPSVFTIPPGESFVDALAAGLMEETAGDPLALSAMLILLPTRRACRALREAFLRRSAGRPLLLPRLRPLGDADEEELALSDGGDITLPPAVPPLRRQLLLARLILGMGGGRGGQAPGPEQAVELAGELGRLLDQVHTEGLDFGGLAGLVPADYATHWQLTLDFLSILTSHWPAILAEQGWMEAALRRNQLLDLQADRWLAAPPTFPVLAAGSTGSIPATARLLTVVAGLPTGRLVLPGLDRTMDPASRAALDQTHPQSGLYHLLDRLDLPPEKVALWPGSKAGPRDRLISETMRPAATTEAWRHLGPDITAAALAGITRLDCAGPREEAGAIALMMRETLETDERTAALVTPDRDLARRVAADLRRYGIEIDDSAGTSLGLTPVGAFLALSAQMVADDFAPHATLAALKHPLAMGGLSPGAFRTRVRRLERQVLRGPRPGPGVAGLIAALAEKSDLRPWLSTLAEATGDFATLMGRPAVPLADLLRAHIACAERLADDDQRTGAARLWKGEAGEAAADFIADLALAADVLPAIGPRGYPGLLAALMTGIVVRPAWGGHPRLAIWGPLEARLQHADRLILGGLNEGCWPPDAAADPWMSRPMRKSFGLPLPERRIGLAAHDFAQAFAAPEVILTRAARIEGAPTVPSRWLLRLDAVLQAAGIALPRPARDWLSWQEARDRPDRYARPAAPAPTPPVAARPRELSATAIETWMRDPYAVYARKILGLDALDPIDADPGAADYGTLVHGALDAFIKAHPRGALPATALEELLALGRGNFAAAAARPGLWAFWWPRFERVAGWFIFHEAARRHLLTEAASEISGALEIAAPGGPFRVTAKADRIDRMADGTLAIIDYKTGAPPTAKEVAAGYAPQLPIEAAIARHGGFPGIPAADVGQLLYWRLSGSPPGGEERSAGDDALSLAEQALVGLAELIARFDDESTPYAARPHPEMAPKYSDYLHLARVKEWSSAEEGEE</sequence>
<dbReference type="EMBL" id="PIUM01000055">
    <property type="protein sequence ID" value="PKU21508.1"/>
    <property type="molecule type" value="Genomic_DNA"/>
</dbReference>
<dbReference type="SUPFAM" id="SSF52540">
    <property type="entry name" value="P-loop containing nucleoside triphosphate hydrolases"/>
    <property type="match status" value="1"/>
</dbReference>
<keyword evidence="3" id="KW-1185">Reference proteome</keyword>
<reference evidence="3" key="1">
    <citation type="submission" date="2017-12" db="EMBL/GenBank/DDBJ databases">
        <title>Draft genome sequence of Telmatospirillum siberiense 26-4b1T, an acidotolerant peatland alphaproteobacterium potentially involved in sulfur cycling.</title>
        <authorList>
            <person name="Hausmann B."/>
            <person name="Pjevac P."/>
            <person name="Schreck K."/>
            <person name="Herbold C.W."/>
            <person name="Daims H."/>
            <person name="Wagner M."/>
            <person name="Pester M."/>
            <person name="Loy A."/>
        </authorList>
    </citation>
    <scope>NUCLEOTIDE SEQUENCE [LARGE SCALE GENOMIC DNA]</scope>
    <source>
        <strain evidence="3">26-4b1</strain>
    </source>
</reference>
<dbReference type="InterPro" id="IPR027417">
    <property type="entry name" value="P-loop_NTPase"/>
</dbReference>
<organism evidence="2 3">
    <name type="scientific">Telmatospirillum siberiense</name>
    <dbReference type="NCBI Taxonomy" id="382514"/>
    <lineage>
        <taxon>Bacteria</taxon>
        <taxon>Pseudomonadati</taxon>
        <taxon>Pseudomonadota</taxon>
        <taxon>Alphaproteobacteria</taxon>
        <taxon>Rhodospirillales</taxon>
        <taxon>Rhodospirillaceae</taxon>
        <taxon>Telmatospirillum</taxon>
    </lineage>
</organism>
<dbReference type="Proteomes" id="UP000233293">
    <property type="component" value="Unassembled WGS sequence"/>
</dbReference>
<dbReference type="InterPro" id="IPR038726">
    <property type="entry name" value="PDDEXK_AddAB-type"/>
</dbReference>
<accession>A0A2N3PM72</accession>
<dbReference type="Gene3D" id="3.90.320.10">
    <property type="match status" value="1"/>
</dbReference>
<feature type="domain" description="PD-(D/E)XK endonuclease-like" evidence="1">
    <location>
        <begin position="702"/>
        <end position="935"/>
    </location>
</feature>
<dbReference type="AlphaFoldDB" id="A0A2N3PM72"/>
<dbReference type="RefSeq" id="WP_101253665.1">
    <property type="nucleotide sequence ID" value="NZ_PIUM01000055.1"/>
</dbReference>
<name>A0A2N3PM72_9PROT</name>
<evidence type="ECO:0000313" key="2">
    <source>
        <dbReference type="EMBL" id="PKU21508.1"/>
    </source>
</evidence>
<dbReference type="Pfam" id="PF12705">
    <property type="entry name" value="PDDEXK_1"/>
    <property type="match status" value="1"/>
</dbReference>
<dbReference type="InterPro" id="IPR014153">
    <property type="entry name" value="Ds_break_AddB"/>
</dbReference>
<proteinExistence type="predicted"/>
<evidence type="ECO:0000259" key="1">
    <source>
        <dbReference type="Pfam" id="PF12705"/>
    </source>
</evidence>
<protein>
    <submittedName>
        <fullName evidence="2">Double-strand break repair protein AddB</fullName>
    </submittedName>
</protein>
<comment type="caution">
    <text evidence="2">The sequence shown here is derived from an EMBL/GenBank/DDBJ whole genome shotgun (WGS) entry which is preliminary data.</text>
</comment>
<evidence type="ECO:0000313" key="3">
    <source>
        <dbReference type="Proteomes" id="UP000233293"/>
    </source>
</evidence>
<gene>
    <name evidence="2" type="primary">addB</name>
    <name evidence="2" type="ORF">CWS72_26450</name>
</gene>
<dbReference type="OrthoDB" id="9780606at2"/>